<dbReference type="RefSeq" id="WP_109713938.1">
    <property type="nucleotide sequence ID" value="NZ_QGDS01000016.1"/>
</dbReference>
<dbReference type="PROSITE" id="PS50011">
    <property type="entry name" value="PROTEIN_KINASE_DOM"/>
    <property type="match status" value="1"/>
</dbReference>
<accession>A0A315ZSD8</accession>
<evidence type="ECO:0000256" key="6">
    <source>
        <dbReference type="ARBA" id="ARBA00022840"/>
    </source>
</evidence>
<keyword evidence="6 7" id="KW-0067">ATP-binding</keyword>
<keyword evidence="3" id="KW-0808">Transferase</keyword>
<keyword evidence="10" id="KW-1185">Reference proteome</keyword>
<dbReference type="Pfam" id="PF00069">
    <property type="entry name" value="Pkinase"/>
    <property type="match status" value="1"/>
</dbReference>
<evidence type="ECO:0000313" key="10">
    <source>
        <dbReference type="Proteomes" id="UP000254051"/>
    </source>
</evidence>
<organism evidence="9 10">
    <name type="scientific">Faecalicatena contorta</name>
    <dbReference type="NCBI Taxonomy" id="39482"/>
    <lineage>
        <taxon>Bacteria</taxon>
        <taxon>Bacillati</taxon>
        <taxon>Bacillota</taxon>
        <taxon>Clostridia</taxon>
        <taxon>Lachnospirales</taxon>
        <taxon>Lachnospiraceae</taxon>
        <taxon>Faecalicatena</taxon>
    </lineage>
</organism>
<dbReference type="EC" id="2.7.11.1" evidence="2"/>
<dbReference type="OrthoDB" id="9788659at2"/>
<evidence type="ECO:0000256" key="3">
    <source>
        <dbReference type="ARBA" id="ARBA00022679"/>
    </source>
</evidence>
<dbReference type="InterPro" id="IPR011009">
    <property type="entry name" value="Kinase-like_dom_sf"/>
</dbReference>
<reference evidence="10" key="1">
    <citation type="submission" date="2017-07" db="EMBL/GenBank/DDBJ databases">
        <authorList>
            <person name="Varghese N."/>
            <person name="Submissions S."/>
        </authorList>
    </citation>
    <scope>NUCLEOTIDE SEQUENCE [LARGE SCALE GENOMIC DNA]</scope>
    <source>
        <strain evidence="10">NLAE-zl-C134</strain>
    </source>
</reference>
<dbReference type="EMBL" id="UHJJ01000016">
    <property type="protein sequence ID" value="SUQ15792.1"/>
    <property type="molecule type" value="Genomic_DNA"/>
</dbReference>
<dbReference type="AlphaFoldDB" id="A0A315ZSD8"/>
<keyword evidence="9" id="KW-0723">Serine/threonine-protein kinase</keyword>
<feature type="domain" description="Protein kinase" evidence="8">
    <location>
        <begin position="16"/>
        <end position="286"/>
    </location>
</feature>
<dbReference type="InterPro" id="IPR000719">
    <property type="entry name" value="Prot_kinase_dom"/>
</dbReference>
<keyword evidence="5 9" id="KW-0418">Kinase</keyword>
<keyword evidence="4 7" id="KW-0547">Nucleotide-binding</keyword>
<evidence type="ECO:0000256" key="1">
    <source>
        <dbReference type="ARBA" id="ARBA00010886"/>
    </source>
</evidence>
<evidence type="ECO:0000256" key="2">
    <source>
        <dbReference type="ARBA" id="ARBA00012513"/>
    </source>
</evidence>
<dbReference type="GO" id="GO:0004674">
    <property type="term" value="F:protein serine/threonine kinase activity"/>
    <property type="evidence" value="ECO:0007669"/>
    <property type="project" value="UniProtKB-KW"/>
</dbReference>
<gene>
    <name evidence="9" type="ORF">SAMN05216529_11653</name>
</gene>
<dbReference type="InterPro" id="IPR050660">
    <property type="entry name" value="NEK_Ser/Thr_kinase"/>
</dbReference>
<dbReference type="InterPro" id="IPR017441">
    <property type="entry name" value="Protein_kinase_ATP_BS"/>
</dbReference>
<evidence type="ECO:0000256" key="7">
    <source>
        <dbReference type="PROSITE-ProRule" id="PRU10141"/>
    </source>
</evidence>
<dbReference type="SMART" id="SM00220">
    <property type="entry name" value="S_TKc"/>
    <property type="match status" value="1"/>
</dbReference>
<evidence type="ECO:0000313" key="9">
    <source>
        <dbReference type="EMBL" id="SUQ15792.1"/>
    </source>
</evidence>
<evidence type="ECO:0000256" key="4">
    <source>
        <dbReference type="ARBA" id="ARBA00022741"/>
    </source>
</evidence>
<dbReference type="GO" id="GO:0005524">
    <property type="term" value="F:ATP binding"/>
    <property type="evidence" value="ECO:0007669"/>
    <property type="project" value="UniProtKB-UniRule"/>
</dbReference>
<dbReference type="Gene3D" id="1.10.510.10">
    <property type="entry name" value="Transferase(Phosphotransferase) domain 1"/>
    <property type="match status" value="1"/>
</dbReference>
<dbReference type="InterPro" id="IPR008271">
    <property type="entry name" value="Ser/Thr_kinase_AS"/>
</dbReference>
<sequence>MVVTKGTIFTDEISDYEVIDQIGRGGFGSVWLAKKKDDGTKYAIKTLLSDFRDDNEFRVLTNEIEMAKQVSSPNVIKYVYTHDGNKFPELPPYIIMEYAEEGSLSILLEKKKRSNQLFSFEELMSLFLQLVNGMTAINSRLVHRDIKPDNILIHGNILKITDFGLCKLSCEHTRTMSFKGGGTYQYMSPEAWDYTKNTIQMDIYSMGIVFYELASLSYPYDVTNDKDYYHAYKQAHTFGIPKALNSFNKGISPGLSGIIMKMLEKSISRRYKDWNEISSALSNISMQSNSDIDIIDTMLNIQLERDNTKKTEESKKQKRKNEIDEFCKKIEYQYNNDILIPLNGLITDFNLRSQSEKISISKSETCSSIQGITTTIKLPSTISITIKIQPILEENFMRKQKIDIWGNAVGDDIYNYPAYEIQTIERLEIPYYKNVRILAWGGLYVSNGYGINIFLLEQKDEMYGKWIFVSNSNSGISSSRRFPEPFAFRHDELEKEVKYMQSGLHIYNSTEIEYSQTTLFTQIMNNL</sequence>
<proteinExistence type="inferred from homology"/>
<dbReference type="PROSITE" id="PS00107">
    <property type="entry name" value="PROTEIN_KINASE_ATP"/>
    <property type="match status" value="1"/>
</dbReference>
<evidence type="ECO:0000259" key="8">
    <source>
        <dbReference type="PROSITE" id="PS50011"/>
    </source>
</evidence>
<evidence type="ECO:0000256" key="5">
    <source>
        <dbReference type="ARBA" id="ARBA00022777"/>
    </source>
</evidence>
<dbReference type="SUPFAM" id="SSF56112">
    <property type="entry name" value="Protein kinase-like (PK-like)"/>
    <property type="match status" value="1"/>
</dbReference>
<feature type="binding site" evidence="7">
    <location>
        <position position="45"/>
    </location>
    <ligand>
        <name>ATP</name>
        <dbReference type="ChEBI" id="CHEBI:30616"/>
    </ligand>
</feature>
<dbReference type="Proteomes" id="UP000254051">
    <property type="component" value="Unassembled WGS sequence"/>
</dbReference>
<dbReference type="CDD" id="cd14014">
    <property type="entry name" value="STKc_PknB_like"/>
    <property type="match status" value="1"/>
</dbReference>
<dbReference type="PROSITE" id="PS00108">
    <property type="entry name" value="PROTEIN_KINASE_ST"/>
    <property type="match status" value="1"/>
</dbReference>
<protein>
    <recommendedName>
        <fullName evidence="2">non-specific serine/threonine protein kinase</fullName>
        <ecNumber evidence="2">2.7.11.1</ecNumber>
    </recommendedName>
</protein>
<comment type="similarity">
    <text evidence="1">Belongs to the protein kinase superfamily. NEK Ser/Thr protein kinase family. NIMA subfamily.</text>
</comment>
<dbReference type="PANTHER" id="PTHR43671:SF13">
    <property type="entry name" value="SERINE_THREONINE-PROTEIN KINASE NEK2"/>
    <property type="match status" value="1"/>
</dbReference>
<dbReference type="PANTHER" id="PTHR43671">
    <property type="entry name" value="SERINE/THREONINE-PROTEIN KINASE NEK"/>
    <property type="match status" value="1"/>
</dbReference>
<name>A0A315ZSD8_9FIRM</name>